<dbReference type="PANTHER" id="PTHR30474:SF2">
    <property type="entry name" value="PEPTIDOGLYCAN GLYCOSYLTRANSFERASE FTSW-RELATED"/>
    <property type="match status" value="1"/>
</dbReference>
<keyword evidence="19" id="KW-1185">Reference proteome</keyword>
<accession>A0A1N6NCU1</accession>
<dbReference type="GO" id="GO:0015648">
    <property type="term" value="F:lipid-linked peptidoglycan transporter activity"/>
    <property type="evidence" value="ECO:0007669"/>
    <property type="project" value="TreeGrafter"/>
</dbReference>
<dbReference type="NCBIfam" id="TIGR02614">
    <property type="entry name" value="ftsW"/>
    <property type="match status" value="1"/>
</dbReference>
<keyword evidence="5 16" id="KW-0328">Glycosyltransferase</keyword>
<keyword evidence="10 16" id="KW-1133">Transmembrane helix</keyword>
<protein>
    <recommendedName>
        <fullName evidence="16">Probable peptidoglycan glycosyltransferase FtsW</fullName>
        <shortName evidence="16">PGT</shortName>
        <ecNumber evidence="16">2.4.99.28</ecNumber>
    </recommendedName>
    <alternativeName>
        <fullName evidence="16">Cell division protein FtsW</fullName>
    </alternativeName>
    <alternativeName>
        <fullName evidence="16">Cell wall polymerase</fullName>
    </alternativeName>
    <alternativeName>
        <fullName evidence="16">Peptidoglycan polymerase</fullName>
        <shortName evidence="16">PG polymerase</shortName>
    </alternativeName>
</protein>
<name>A0A1N6NCU1_9GAMM</name>
<evidence type="ECO:0000256" key="1">
    <source>
        <dbReference type="ARBA" id="ARBA00004651"/>
    </source>
</evidence>
<feature type="transmembrane region" description="Helical" evidence="16">
    <location>
        <begin position="26"/>
        <end position="49"/>
    </location>
</feature>
<keyword evidence="13 16" id="KW-0961">Cell wall biogenesis/degradation</keyword>
<comment type="similarity">
    <text evidence="14 16">Belongs to the SEDS family. FtsW subfamily.</text>
</comment>
<dbReference type="GO" id="GO:0008360">
    <property type="term" value="P:regulation of cell shape"/>
    <property type="evidence" value="ECO:0007669"/>
    <property type="project" value="UniProtKB-KW"/>
</dbReference>
<proteinExistence type="inferred from homology"/>
<evidence type="ECO:0000256" key="13">
    <source>
        <dbReference type="ARBA" id="ARBA00023316"/>
    </source>
</evidence>
<dbReference type="STRING" id="1604334.SAMN05421546_0210"/>
<comment type="function">
    <text evidence="16">Peptidoglycan polymerase that is essential for cell division.</text>
</comment>
<evidence type="ECO:0000256" key="10">
    <source>
        <dbReference type="ARBA" id="ARBA00022989"/>
    </source>
</evidence>
<keyword evidence="3 16" id="KW-1003">Cell membrane</keyword>
<dbReference type="HAMAP" id="MF_00913">
    <property type="entry name" value="PGT_FtsW_proteobact"/>
    <property type="match status" value="1"/>
</dbReference>
<feature type="transmembrane region" description="Helical" evidence="16">
    <location>
        <begin position="207"/>
        <end position="227"/>
    </location>
</feature>
<feature type="transmembrane region" description="Helical" evidence="16">
    <location>
        <begin position="126"/>
        <end position="147"/>
    </location>
</feature>
<keyword evidence="7 16" id="KW-0812">Transmembrane</keyword>
<feature type="compositionally biased region" description="Basic and acidic residues" evidence="17">
    <location>
        <begin position="445"/>
        <end position="471"/>
    </location>
</feature>
<evidence type="ECO:0000256" key="17">
    <source>
        <dbReference type="SAM" id="MobiDB-lite"/>
    </source>
</evidence>
<evidence type="ECO:0000256" key="6">
    <source>
        <dbReference type="ARBA" id="ARBA00022679"/>
    </source>
</evidence>
<dbReference type="UniPathway" id="UPA00219"/>
<feature type="transmembrane region" description="Helical" evidence="16">
    <location>
        <begin position="159"/>
        <end position="177"/>
    </location>
</feature>
<dbReference type="InterPro" id="IPR013437">
    <property type="entry name" value="FtsW"/>
</dbReference>
<evidence type="ECO:0000256" key="16">
    <source>
        <dbReference type="HAMAP-Rule" id="MF_00913"/>
    </source>
</evidence>
<evidence type="ECO:0000256" key="4">
    <source>
        <dbReference type="ARBA" id="ARBA00022618"/>
    </source>
</evidence>
<dbReference type="GO" id="GO:0032153">
    <property type="term" value="C:cell division site"/>
    <property type="evidence" value="ECO:0007669"/>
    <property type="project" value="UniProtKB-UniRule"/>
</dbReference>
<dbReference type="AlphaFoldDB" id="A0A1N6NCU1"/>
<feature type="transmembrane region" description="Helical" evidence="16">
    <location>
        <begin position="323"/>
        <end position="345"/>
    </location>
</feature>
<feature type="transmembrane region" description="Helical" evidence="16">
    <location>
        <begin position="183"/>
        <end position="200"/>
    </location>
</feature>
<gene>
    <name evidence="16" type="primary">ftsW</name>
    <name evidence="18" type="ORF">SAMN05421546_0210</name>
</gene>
<feature type="region of interest" description="Disordered" evidence="17">
    <location>
        <begin position="445"/>
        <end position="480"/>
    </location>
</feature>
<evidence type="ECO:0000256" key="9">
    <source>
        <dbReference type="ARBA" id="ARBA00022984"/>
    </source>
</evidence>
<evidence type="ECO:0000256" key="8">
    <source>
        <dbReference type="ARBA" id="ARBA00022960"/>
    </source>
</evidence>
<dbReference type="GO" id="GO:0008955">
    <property type="term" value="F:peptidoglycan glycosyltransferase activity"/>
    <property type="evidence" value="ECO:0007669"/>
    <property type="project" value="UniProtKB-UniRule"/>
</dbReference>
<keyword evidence="16" id="KW-0997">Cell inner membrane</keyword>
<organism evidence="18 19">
    <name type="scientific">Solilutibacter tolerans</name>
    <dbReference type="NCBI Taxonomy" id="1604334"/>
    <lineage>
        <taxon>Bacteria</taxon>
        <taxon>Pseudomonadati</taxon>
        <taxon>Pseudomonadota</taxon>
        <taxon>Gammaproteobacteria</taxon>
        <taxon>Lysobacterales</taxon>
        <taxon>Lysobacteraceae</taxon>
        <taxon>Solilutibacter</taxon>
    </lineage>
</organism>
<feature type="transmembrane region" description="Helical" evidence="16">
    <location>
        <begin position="61"/>
        <end position="81"/>
    </location>
</feature>
<keyword evidence="8 16" id="KW-0133">Cell shape</keyword>
<evidence type="ECO:0000313" key="19">
    <source>
        <dbReference type="Proteomes" id="UP000241788"/>
    </source>
</evidence>
<evidence type="ECO:0000256" key="11">
    <source>
        <dbReference type="ARBA" id="ARBA00023136"/>
    </source>
</evidence>
<feature type="transmembrane region" description="Helical" evidence="16">
    <location>
        <begin position="290"/>
        <end position="311"/>
    </location>
</feature>
<sequence length="480" mass="51760">MDGRFDTAASRQATRFDAIKGRFDPWLLGCFIALAALGLVMVASSSLAIAESRDLAPLYYFNRHVAFLAAGLLLAWIAMTRGDIRRIEQYSRFLPIIGILILLLVLVPGLGHTVKGARRWISLGPIGFQPAETVKLILIVWLASYLARFSDEVKGTWTAMFKAFGVALAFSGILLLVHKDFGTTALVLAITAGMMVLGGVHMPRMVLPALAAVPLLALMILLEPYRVERMVSFRNPWADPFGSGYQLTNALMAVGRGEFAGVGLGASVQKLSYLPEAYTDFIMAVIAEELGFIGVCLVIGLYATLVGRAFWIGLKCVEMRRHFAGYLAFGIGLWIALQAFVSIGVNLGLLPTKGLTLPLVSSGGSSILVTCVGVGLLLRVSWELERARRQVALRRDAVTPASVASTSTVTNVPASNESQATSAKPVREAANMAADMLAEAGERTRSTIARLLDRAPKAKRTESHPRRERIEPSFGGASGR</sequence>
<reference evidence="19" key="1">
    <citation type="submission" date="2017-01" db="EMBL/GenBank/DDBJ databases">
        <authorList>
            <person name="Varghese N."/>
            <person name="Submissions S."/>
        </authorList>
    </citation>
    <scope>NUCLEOTIDE SEQUENCE [LARGE SCALE GENOMIC DNA]</scope>
    <source>
        <strain evidence="19">UM1</strain>
    </source>
</reference>
<keyword evidence="4 16" id="KW-0132">Cell division</keyword>
<dbReference type="GO" id="GO:0009252">
    <property type="term" value="P:peptidoglycan biosynthetic process"/>
    <property type="evidence" value="ECO:0007669"/>
    <property type="project" value="UniProtKB-UniRule"/>
</dbReference>
<evidence type="ECO:0000256" key="3">
    <source>
        <dbReference type="ARBA" id="ARBA00022475"/>
    </source>
</evidence>
<evidence type="ECO:0000256" key="2">
    <source>
        <dbReference type="ARBA" id="ARBA00004752"/>
    </source>
</evidence>
<keyword evidence="9 16" id="KW-0573">Peptidoglycan synthesis</keyword>
<dbReference type="InterPro" id="IPR001182">
    <property type="entry name" value="FtsW/RodA"/>
</dbReference>
<evidence type="ECO:0000256" key="7">
    <source>
        <dbReference type="ARBA" id="ARBA00022692"/>
    </source>
</evidence>
<dbReference type="Pfam" id="PF01098">
    <property type="entry name" value="FTSW_RODA_SPOVE"/>
    <property type="match status" value="1"/>
</dbReference>
<dbReference type="PANTHER" id="PTHR30474">
    <property type="entry name" value="CELL CYCLE PROTEIN"/>
    <property type="match status" value="1"/>
</dbReference>
<evidence type="ECO:0000256" key="15">
    <source>
        <dbReference type="ARBA" id="ARBA00049902"/>
    </source>
</evidence>
<feature type="transmembrane region" description="Helical" evidence="16">
    <location>
        <begin position="93"/>
        <end position="114"/>
    </location>
</feature>
<dbReference type="RefSeq" id="WP_076584624.1">
    <property type="nucleotide sequence ID" value="NZ_FTLW01000001.1"/>
</dbReference>
<keyword evidence="12 16" id="KW-0131">Cell cycle</keyword>
<keyword evidence="11 16" id="KW-0472">Membrane</keyword>
<dbReference type="GO" id="GO:0071555">
    <property type="term" value="P:cell wall organization"/>
    <property type="evidence" value="ECO:0007669"/>
    <property type="project" value="UniProtKB-KW"/>
</dbReference>
<evidence type="ECO:0000256" key="14">
    <source>
        <dbReference type="ARBA" id="ARBA00038053"/>
    </source>
</evidence>
<dbReference type="EC" id="2.4.99.28" evidence="16"/>
<evidence type="ECO:0000256" key="5">
    <source>
        <dbReference type="ARBA" id="ARBA00022676"/>
    </source>
</evidence>
<dbReference type="EMBL" id="FTLW01000001">
    <property type="protein sequence ID" value="SIP89842.1"/>
    <property type="molecule type" value="Genomic_DNA"/>
</dbReference>
<comment type="pathway">
    <text evidence="2 16">Cell wall biogenesis; peptidoglycan biosynthesis.</text>
</comment>
<dbReference type="Proteomes" id="UP000241788">
    <property type="component" value="Unassembled WGS sequence"/>
</dbReference>
<evidence type="ECO:0000256" key="12">
    <source>
        <dbReference type="ARBA" id="ARBA00023306"/>
    </source>
</evidence>
<keyword evidence="6 16" id="KW-0808">Transferase</keyword>
<dbReference type="GO" id="GO:0043093">
    <property type="term" value="P:FtsZ-dependent cytokinesis"/>
    <property type="evidence" value="ECO:0007669"/>
    <property type="project" value="UniProtKB-UniRule"/>
</dbReference>
<feature type="transmembrane region" description="Helical" evidence="16">
    <location>
        <begin position="357"/>
        <end position="380"/>
    </location>
</feature>
<dbReference type="GO" id="GO:0005886">
    <property type="term" value="C:plasma membrane"/>
    <property type="evidence" value="ECO:0007669"/>
    <property type="project" value="UniProtKB-SubCell"/>
</dbReference>
<dbReference type="OrthoDB" id="9768187at2"/>
<comment type="catalytic activity">
    <reaction evidence="15 16">
        <text>[GlcNAc-(1-&gt;4)-Mur2Ac(oyl-L-Ala-gamma-D-Glu-L-Lys-D-Ala-D-Ala)](n)-di-trans,octa-cis-undecaprenyl diphosphate + beta-D-GlcNAc-(1-&gt;4)-Mur2Ac(oyl-L-Ala-gamma-D-Glu-L-Lys-D-Ala-D-Ala)-di-trans,octa-cis-undecaprenyl diphosphate = [GlcNAc-(1-&gt;4)-Mur2Ac(oyl-L-Ala-gamma-D-Glu-L-Lys-D-Ala-D-Ala)](n+1)-di-trans,octa-cis-undecaprenyl diphosphate + di-trans,octa-cis-undecaprenyl diphosphate + H(+)</text>
        <dbReference type="Rhea" id="RHEA:23708"/>
        <dbReference type="Rhea" id="RHEA-COMP:9602"/>
        <dbReference type="Rhea" id="RHEA-COMP:9603"/>
        <dbReference type="ChEBI" id="CHEBI:15378"/>
        <dbReference type="ChEBI" id="CHEBI:58405"/>
        <dbReference type="ChEBI" id="CHEBI:60033"/>
        <dbReference type="ChEBI" id="CHEBI:78435"/>
        <dbReference type="EC" id="2.4.99.28"/>
    </reaction>
</comment>
<comment type="subcellular location">
    <subcellularLocation>
        <location evidence="16">Cell inner membrane</location>
        <topology evidence="16">Multi-pass membrane protein</topology>
    </subcellularLocation>
    <subcellularLocation>
        <location evidence="1">Cell membrane</location>
        <topology evidence="1">Multi-pass membrane protein</topology>
    </subcellularLocation>
    <text evidence="16">Localizes to the division septum.</text>
</comment>
<evidence type="ECO:0000313" key="18">
    <source>
        <dbReference type="EMBL" id="SIP89842.1"/>
    </source>
</evidence>